<dbReference type="GO" id="GO:1990904">
    <property type="term" value="C:ribonucleoprotein complex"/>
    <property type="evidence" value="ECO:0007669"/>
    <property type="project" value="UniProtKB-KW"/>
</dbReference>
<dbReference type="CDD" id="cd00403">
    <property type="entry name" value="Ribosomal_L1"/>
    <property type="match status" value="1"/>
</dbReference>
<comment type="caution">
    <text evidence="8">The sequence shown here is derived from an EMBL/GenBank/DDBJ whole genome shotgun (WGS) entry which is preliminary data.</text>
</comment>
<evidence type="ECO:0000256" key="4">
    <source>
        <dbReference type="ARBA" id="ARBA00022980"/>
    </source>
</evidence>
<feature type="domain" description="VWFA" evidence="7">
    <location>
        <begin position="249"/>
        <end position="433"/>
    </location>
</feature>
<accession>A0A4T0HBX1</accession>
<comment type="similarity">
    <text evidence="2">Belongs to the universal ribosomal protein uL1 family.</text>
</comment>
<dbReference type="InterPro" id="IPR023674">
    <property type="entry name" value="Ribosomal_uL1-like"/>
</dbReference>
<dbReference type="Gene3D" id="3.40.50.790">
    <property type="match status" value="1"/>
</dbReference>
<dbReference type="PROSITE" id="PS50330">
    <property type="entry name" value="UIM"/>
    <property type="match status" value="2"/>
</dbReference>
<sequence length="573" mass="62038">MRNTFVKLISSSLSLQAKSKAKLSANRVSVGDASANLKSIDANRPWSAFELTVVTKKEKGHIPLRGMVELPHDPRKHKEVVLVFAEGQDAKDARAAGADIVGGEELVQDLLSGSQALPTKAIAHPSILPHVQKNLARMLGPKGLMPAEKRGTVTTDIPSAINEARGKVGWRGDRVGVVRLGVGRIQFQGGQLEENIRQFVDGLRSGAIVDAAPGQPRRREWKVFEDILANLLPFQLAVTVVEKIYLSKASFVLIDNSEYMRNGDILPNRFQAQVDGVGLLAQAKMNMNPENTVGLMTFAGPSPEVLVTSTADDAKIIASMHDVKISGELDFLHGVQVAQLALKHRQNKVQRQRIVAFIGSPVSEEVSELEKLGKKLKKNNVAVDLVVFGEVDENANKLHHFIEAVGGAENNRLLCVPPGNQTVLSDYLINSPVIRGSVDPDEGGSGSGAGAGAPASSSSTFEFGVDPSLDPELAMALRMSMEEEQARQTTTSSQPENVEHMEQIDEDTETPHRGQQGEIKEAKKEDDVEMAVESKPSNQEDSAIAEADADADEEDEIQKAIAMSMQNNKEENK</sequence>
<feature type="region of interest" description="Disordered" evidence="6">
    <location>
        <begin position="481"/>
        <end position="573"/>
    </location>
</feature>
<dbReference type="PROSITE" id="PS50234">
    <property type="entry name" value="VWFA"/>
    <property type="match status" value="1"/>
</dbReference>
<keyword evidence="5" id="KW-0687">Ribonucleoprotein</keyword>
<name>A0A4T0HBX1_WALIC</name>
<dbReference type="SUPFAM" id="SSF56808">
    <property type="entry name" value="Ribosomal protein L1"/>
    <property type="match status" value="1"/>
</dbReference>
<dbReference type="SUPFAM" id="SSF53300">
    <property type="entry name" value="vWA-like"/>
    <property type="match status" value="1"/>
</dbReference>
<evidence type="ECO:0000256" key="5">
    <source>
        <dbReference type="ARBA" id="ARBA00023274"/>
    </source>
</evidence>
<dbReference type="Gene3D" id="1.10.287.3990">
    <property type="match status" value="1"/>
</dbReference>
<evidence type="ECO:0000256" key="1">
    <source>
        <dbReference type="ARBA" id="ARBA00005574"/>
    </source>
</evidence>
<dbReference type="Proteomes" id="UP000306954">
    <property type="component" value="Unassembled WGS sequence"/>
</dbReference>
<dbReference type="SMART" id="SM00726">
    <property type="entry name" value="UIM"/>
    <property type="match status" value="2"/>
</dbReference>
<dbReference type="Gene3D" id="3.30.190.20">
    <property type="match status" value="1"/>
</dbReference>
<keyword evidence="3" id="KW-0647">Proteasome</keyword>
<dbReference type="GO" id="GO:0005840">
    <property type="term" value="C:ribosome"/>
    <property type="evidence" value="ECO:0007669"/>
    <property type="project" value="UniProtKB-KW"/>
</dbReference>
<dbReference type="InterPro" id="IPR036465">
    <property type="entry name" value="vWFA_dom_sf"/>
</dbReference>
<dbReference type="GO" id="GO:0005634">
    <property type="term" value="C:nucleus"/>
    <property type="evidence" value="ECO:0007669"/>
    <property type="project" value="TreeGrafter"/>
</dbReference>
<evidence type="ECO:0000256" key="2">
    <source>
        <dbReference type="ARBA" id="ARBA00010531"/>
    </source>
</evidence>
<keyword evidence="4" id="KW-0689">Ribosomal protein</keyword>
<gene>
    <name evidence="8" type="ORF">E3P90_02344</name>
</gene>
<evidence type="ECO:0000259" key="7">
    <source>
        <dbReference type="PROSITE" id="PS50234"/>
    </source>
</evidence>
<evidence type="ECO:0000313" key="9">
    <source>
        <dbReference type="Proteomes" id="UP000306954"/>
    </source>
</evidence>
<dbReference type="Gene3D" id="3.40.50.410">
    <property type="entry name" value="von Willebrand factor, type A domain"/>
    <property type="match status" value="1"/>
</dbReference>
<proteinExistence type="inferred from homology"/>
<dbReference type="EMBL" id="SPOF01000022">
    <property type="protein sequence ID" value="TIB11745.1"/>
    <property type="molecule type" value="Genomic_DNA"/>
</dbReference>
<dbReference type="Pfam" id="PF00687">
    <property type="entry name" value="Ribosomal_L1"/>
    <property type="match status" value="1"/>
</dbReference>
<evidence type="ECO:0000256" key="6">
    <source>
        <dbReference type="SAM" id="MobiDB-lite"/>
    </source>
</evidence>
<dbReference type="GO" id="GO:0043161">
    <property type="term" value="P:proteasome-mediated ubiquitin-dependent protein catabolic process"/>
    <property type="evidence" value="ECO:0007669"/>
    <property type="project" value="TreeGrafter"/>
</dbReference>
<evidence type="ECO:0000256" key="3">
    <source>
        <dbReference type="ARBA" id="ARBA00022942"/>
    </source>
</evidence>
<dbReference type="AlphaFoldDB" id="A0A4T0HBX1"/>
<reference evidence="8 9" key="1">
    <citation type="submission" date="2019-03" db="EMBL/GenBank/DDBJ databases">
        <title>Sequencing 23 genomes of Wallemia ichthyophaga.</title>
        <authorList>
            <person name="Gostincar C."/>
        </authorList>
    </citation>
    <scope>NUCLEOTIDE SEQUENCE [LARGE SCALE GENOMIC DNA]</scope>
    <source>
        <strain evidence="8 9">EXF-8621</strain>
    </source>
</reference>
<dbReference type="FunFam" id="3.40.50.790:FF:000001">
    <property type="entry name" value="50S ribosomal protein L1"/>
    <property type="match status" value="1"/>
</dbReference>
<dbReference type="OrthoDB" id="1731724at2759"/>
<dbReference type="InterPro" id="IPR027040">
    <property type="entry name" value="PSMD4"/>
</dbReference>
<dbReference type="Pfam" id="PF02809">
    <property type="entry name" value="UIM"/>
    <property type="match status" value="2"/>
</dbReference>
<dbReference type="PANTHER" id="PTHR10223">
    <property type="entry name" value="26S PROTEASOME NON-ATPASE REGULATORY SUBUNIT 4"/>
    <property type="match status" value="1"/>
</dbReference>
<dbReference type="Pfam" id="PF13519">
    <property type="entry name" value="VWA_2"/>
    <property type="match status" value="1"/>
</dbReference>
<protein>
    <recommendedName>
        <fullName evidence="7">VWFA domain-containing protein</fullName>
    </recommendedName>
</protein>
<dbReference type="GO" id="GO:0008540">
    <property type="term" value="C:proteasome regulatory particle, base subcomplex"/>
    <property type="evidence" value="ECO:0007669"/>
    <property type="project" value="TreeGrafter"/>
</dbReference>
<dbReference type="GO" id="GO:0005829">
    <property type="term" value="C:cytosol"/>
    <property type="evidence" value="ECO:0007669"/>
    <property type="project" value="TreeGrafter"/>
</dbReference>
<dbReference type="PANTHER" id="PTHR10223:SF0">
    <property type="entry name" value="26S PROTEASOME NON-ATPASE REGULATORY SUBUNIT 4"/>
    <property type="match status" value="1"/>
</dbReference>
<evidence type="ECO:0000313" key="8">
    <source>
        <dbReference type="EMBL" id="TIB11745.1"/>
    </source>
</evidence>
<dbReference type="InterPro" id="IPR002035">
    <property type="entry name" value="VWF_A"/>
</dbReference>
<feature type="compositionally biased region" description="Polar residues" evidence="6">
    <location>
        <begin position="487"/>
        <end position="496"/>
    </location>
</feature>
<feature type="region of interest" description="Disordered" evidence="6">
    <location>
        <begin position="435"/>
        <end position="467"/>
    </location>
</feature>
<organism evidence="8 9">
    <name type="scientific">Wallemia ichthyophaga</name>
    <dbReference type="NCBI Taxonomy" id="245174"/>
    <lineage>
        <taxon>Eukaryota</taxon>
        <taxon>Fungi</taxon>
        <taxon>Dikarya</taxon>
        <taxon>Basidiomycota</taxon>
        <taxon>Wallemiomycotina</taxon>
        <taxon>Wallemiomycetes</taxon>
        <taxon>Wallemiales</taxon>
        <taxon>Wallemiaceae</taxon>
        <taxon>Wallemia</taxon>
    </lineage>
</organism>
<dbReference type="InterPro" id="IPR016095">
    <property type="entry name" value="Ribosomal_uL1_3-a/b-sand"/>
</dbReference>
<dbReference type="FunFam" id="3.40.50.410:FF:000005">
    <property type="entry name" value="26S proteasome non-ATPase regulatory subunit 4"/>
    <property type="match status" value="1"/>
</dbReference>
<dbReference type="GO" id="GO:0036435">
    <property type="term" value="F:K48-linked polyubiquitin modification-dependent protein binding"/>
    <property type="evidence" value="ECO:0007669"/>
    <property type="project" value="UniProtKB-ARBA"/>
</dbReference>
<comment type="similarity">
    <text evidence="1">Belongs to the proteasome subunit S5A family.</text>
</comment>
<feature type="compositionally biased region" description="Acidic residues" evidence="6">
    <location>
        <begin position="547"/>
        <end position="556"/>
    </location>
</feature>
<dbReference type="InterPro" id="IPR003903">
    <property type="entry name" value="UIM_dom"/>
</dbReference>
<dbReference type="InterPro" id="IPR028364">
    <property type="entry name" value="Ribosomal_uL1/biogenesis"/>
</dbReference>